<accession>A0A6A8G878</accession>
<dbReference type="GO" id="GO:0015416">
    <property type="term" value="F:ABC-type phosphonate transporter activity"/>
    <property type="evidence" value="ECO:0007669"/>
    <property type="project" value="InterPro"/>
</dbReference>
<evidence type="ECO:0000256" key="5">
    <source>
        <dbReference type="ARBA" id="ARBA00022989"/>
    </source>
</evidence>
<dbReference type="PROSITE" id="PS50928">
    <property type="entry name" value="ABC_TM1"/>
    <property type="match status" value="1"/>
</dbReference>
<dbReference type="OrthoDB" id="338493at2157"/>
<reference evidence="9 10" key="1">
    <citation type="submission" date="2019-11" db="EMBL/GenBank/DDBJ databases">
        <title>Whole genome sequence of Haloferax sp. MBLA0078.</title>
        <authorList>
            <person name="Seo M.-J."/>
            <person name="Cho E.-S."/>
        </authorList>
    </citation>
    <scope>NUCLEOTIDE SEQUENCE [LARGE SCALE GENOMIC DNA]</scope>
    <source>
        <strain evidence="9 10">MBLA0078</strain>
    </source>
</reference>
<keyword evidence="5 7" id="KW-1133">Transmembrane helix</keyword>
<evidence type="ECO:0000313" key="9">
    <source>
        <dbReference type="EMBL" id="MRW96965.1"/>
    </source>
</evidence>
<dbReference type="NCBIfam" id="TIGR01097">
    <property type="entry name" value="PhnE"/>
    <property type="match status" value="1"/>
</dbReference>
<feature type="domain" description="ABC transmembrane type-1" evidence="8">
    <location>
        <begin position="81"/>
        <end position="264"/>
    </location>
</feature>
<feature type="transmembrane region" description="Helical" evidence="7">
    <location>
        <begin position="25"/>
        <end position="42"/>
    </location>
</feature>
<comment type="subcellular location">
    <subcellularLocation>
        <location evidence="1 7">Cell membrane</location>
        <topology evidence="1 7">Multi-pass membrane protein</topology>
    </subcellularLocation>
</comment>
<gene>
    <name evidence="9" type="primary">phnE</name>
    <name evidence="9" type="ORF">GJR99_10330</name>
</gene>
<dbReference type="CDD" id="cd06261">
    <property type="entry name" value="TM_PBP2"/>
    <property type="match status" value="1"/>
</dbReference>
<name>A0A6A8G878_9EURY</name>
<dbReference type="SUPFAM" id="SSF161098">
    <property type="entry name" value="MetI-like"/>
    <property type="match status" value="1"/>
</dbReference>
<dbReference type="Pfam" id="PF00528">
    <property type="entry name" value="BPD_transp_1"/>
    <property type="match status" value="1"/>
</dbReference>
<dbReference type="GO" id="GO:0005886">
    <property type="term" value="C:plasma membrane"/>
    <property type="evidence" value="ECO:0007669"/>
    <property type="project" value="UniProtKB-SubCell"/>
</dbReference>
<evidence type="ECO:0000259" key="8">
    <source>
        <dbReference type="PROSITE" id="PS50928"/>
    </source>
</evidence>
<feature type="transmembrane region" description="Helical" evidence="7">
    <location>
        <begin position="246"/>
        <end position="267"/>
    </location>
</feature>
<feature type="transmembrane region" description="Helical" evidence="7">
    <location>
        <begin position="85"/>
        <end position="107"/>
    </location>
</feature>
<sequence>MSNESELSRSSGTAEWERFDSRERLVRYLLVLGTLVVLAVSWRQMEINYSYVASAPTEVMDLVTRMYPPNVMYTREIVGPLLETINISILGTALAIVLAIPVAFLSASNTTPNRWTYFLGKFIVSFTRSVNVIIWALIFVVLFGPGALAGVLAIAVRSVGFTAKLLGEAIEEIDHGPVEAISATGASTLDTFVYGIVPQIKPAFISVATFRWDINVRASTIIGFVGAGGIGVALQTNINYFKWDAVLTILIAILGIVLVSEGISAYLRGKVS</sequence>
<dbReference type="Gene3D" id="1.10.3720.10">
    <property type="entry name" value="MetI-like"/>
    <property type="match status" value="1"/>
</dbReference>
<dbReference type="InterPro" id="IPR035906">
    <property type="entry name" value="MetI-like_sf"/>
</dbReference>
<protein>
    <submittedName>
        <fullName evidence="9">Phosphonate ABC transporter, permease protein PhnE</fullName>
    </submittedName>
</protein>
<dbReference type="InterPro" id="IPR000515">
    <property type="entry name" value="MetI-like"/>
</dbReference>
<dbReference type="InterPro" id="IPR005769">
    <property type="entry name" value="PhnE/PtxC"/>
</dbReference>
<evidence type="ECO:0000256" key="4">
    <source>
        <dbReference type="ARBA" id="ARBA00022692"/>
    </source>
</evidence>
<proteinExistence type="inferred from homology"/>
<feature type="transmembrane region" description="Helical" evidence="7">
    <location>
        <begin position="132"/>
        <end position="156"/>
    </location>
</feature>
<evidence type="ECO:0000313" key="10">
    <source>
        <dbReference type="Proteomes" id="UP000443423"/>
    </source>
</evidence>
<keyword evidence="4 7" id="KW-0812">Transmembrane</keyword>
<feature type="transmembrane region" description="Helical" evidence="7">
    <location>
        <begin position="214"/>
        <end position="234"/>
    </location>
</feature>
<dbReference type="PANTHER" id="PTHR30043">
    <property type="entry name" value="PHOSPHONATES TRANSPORT SYSTEM PERMEASE PROTEIN"/>
    <property type="match status" value="1"/>
</dbReference>
<keyword evidence="6 7" id="KW-0472">Membrane</keyword>
<keyword evidence="3" id="KW-1003">Cell membrane</keyword>
<comment type="similarity">
    <text evidence="7">Belongs to the binding-protein-dependent transport system permease family.</text>
</comment>
<dbReference type="EMBL" id="WKJQ01000001">
    <property type="protein sequence ID" value="MRW96965.1"/>
    <property type="molecule type" value="Genomic_DNA"/>
</dbReference>
<evidence type="ECO:0000256" key="1">
    <source>
        <dbReference type="ARBA" id="ARBA00004651"/>
    </source>
</evidence>
<keyword evidence="2 7" id="KW-0813">Transport</keyword>
<evidence type="ECO:0000256" key="6">
    <source>
        <dbReference type="ARBA" id="ARBA00023136"/>
    </source>
</evidence>
<evidence type="ECO:0000256" key="2">
    <source>
        <dbReference type="ARBA" id="ARBA00022448"/>
    </source>
</evidence>
<evidence type="ECO:0000256" key="7">
    <source>
        <dbReference type="RuleBase" id="RU363032"/>
    </source>
</evidence>
<dbReference type="AlphaFoldDB" id="A0A6A8G878"/>
<keyword evidence="10" id="KW-1185">Reference proteome</keyword>
<comment type="caution">
    <text evidence="9">The sequence shown here is derived from an EMBL/GenBank/DDBJ whole genome shotgun (WGS) entry which is preliminary data.</text>
</comment>
<dbReference type="RefSeq" id="WP_151111850.1">
    <property type="nucleotide sequence ID" value="NZ_WKJQ01000001.1"/>
</dbReference>
<dbReference type="Proteomes" id="UP000443423">
    <property type="component" value="Unassembled WGS sequence"/>
</dbReference>
<evidence type="ECO:0000256" key="3">
    <source>
        <dbReference type="ARBA" id="ARBA00022475"/>
    </source>
</evidence>
<dbReference type="PANTHER" id="PTHR30043:SF1">
    <property type="entry name" value="ABC TRANSPORT SYSTEM PERMEASE PROTEIN P69"/>
    <property type="match status" value="1"/>
</dbReference>
<organism evidence="9 10">
    <name type="scientific">Haloferax marinum</name>
    <dbReference type="NCBI Taxonomy" id="2666143"/>
    <lineage>
        <taxon>Archaea</taxon>
        <taxon>Methanobacteriati</taxon>
        <taxon>Methanobacteriota</taxon>
        <taxon>Stenosarchaea group</taxon>
        <taxon>Halobacteria</taxon>
        <taxon>Halobacteriales</taxon>
        <taxon>Haloferacaceae</taxon>
        <taxon>Haloferax</taxon>
    </lineage>
</organism>